<dbReference type="AlphaFoldDB" id="A0AAW5N8I7"/>
<evidence type="ECO:0000259" key="2">
    <source>
        <dbReference type="Pfam" id="PF17643"/>
    </source>
</evidence>
<evidence type="ECO:0000313" key="5">
    <source>
        <dbReference type="EMBL" id="MCR8875186.1"/>
    </source>
</evidence>
<dbReference type="RefSeq" id="WP_204430103.1">
    <property type="nucleotide sequence ID" value="NZ_JANRHJ010000022.1"/>
</dbReference>
<proteinExistence type="predicted"/>
<gene>
    <name evidence="5" type="ORF">NW209_14435</name>
</gene>
<comment type="caution">
    <text evidence="5">The sequence shown here is derived from an EMBL/GenBank/DDBJ whole genome shotgun (WGS) entry which is preliminary data.</text>
</comment>
<dbReference type="Proteomes" id="UP001204579">
    <property type="component" value="Unassembled WGS sequence"/>
</dbReference>
<dbReference type="Pfam" id="PF17643">
    <property type="entry name" value="TssR"/>
    <property type="match status" value="1"/>
</dbReference>
<dbReference type="Pfam" id="PF20780">
    <property type="entry name" value="TssR_M"/>
    <property type="match status" value="1"/>
</dbReference>
<evidence type="ECO:0000256" key="1">
    <source>
        <dbReference type="SAM" id="SignalP"/>
    </source>
</evidence>
<keyword evidence="6" id="KW-1185">Reference proteome</keyword>
<reference evidence="5 6" key="1">
    <citation type="submission" date="2022-08" db="EMBL/GenBank/DDBJ databases">
        <authorList>
            <person name="Zeman M."/>
            <person name="Kubasova T."/>
        </authorList>
    </citation>
    <scope>NUCLEOTIDE SEQUENCE [LARGE SCALE GENOMIC DNA]</scope>
    <source>
        <strain evidence="5 6">ET62</strain>
    </source>
</reference>
<dbReference type="InterPro" id="IPR049359">
    <property type="entry name" value="T6SS_TssR-like_dom_2"/>
</dbReference>
<evidence type="ECO:0000313" key="6">
    <source>
        <dbReference type="Proteomes" id="UP001204579"/>
    </source>
</evidence>
<dbReference type="PROSITE" id="PS51257">
    <property type="entry name" value="PROKAR_LIPOPROTEIN"/>
    <property type="match status" value="1"/>
</dbReference>
<dbReference type="InterPro" id="IPR040530">
    <property type="entry name" value="T6SS_TssR-like_N"/>
</dbReference>
<evidence type="ECO:0000259" key="4">
    <source>
        <dbReference type="Pfam" id="PF20782"/>
    </source>
</evidence>
<dbReference type="Pfam" id="PF20782">
    <property type="entry name" value="TssR_VWA"/>
    <property type="match status" value="1"/>
</dbReference>
<evidence type="ECO:0000259" key="3">
    <source>
        <dbReference type="Pfam" id="PF20780"/>
    </source>
</evidence>
<feature type="domain" description="Type VI secretion system TssR-like VWA" evidence="4">
    <location>
        <begin position="301"/>
        <end position="581"/>
    </location>
</feature>
<evidence type="ECO:0008006" key="7">
    <source>
        <dbReference type="Google" id="ProtNLM"/>
    </source>
</evidence>
<protein>
    <recommendedName>
        <fullName evidence="7">VWA domain-containing protein</fullName>
    </recommendedName>
</protein>
<feature type="domain" description="Type VI secretion system TssR-like N-terminal barrel" evidence="2">
    <location>
        <begin position="44"/>
        <end position="149"/>
    </location>
</feature>
<name>A0AAW5N8I7_9BACT</name>
<sequence length="778" mass="89518">MIRLYKYIHTIYMPLVVLAACASPLSGFGQVSAWDRIRIVGRNSFNYDIDALNPPTLRKNRSSLVVYSDRNNNQAYEDPYFQRKAKQQEMGTAYYVIGEENDNYELVCADPGILGKPKIFFSFLLNKKRHFKTPESVKYVGWIPKNNLLAYSHAFVDEKNNLPIKYRIGITHPGRLFNLSKYFRGDTLTVYNEPFLRNKIAGGLQNGQIVYVYKYDPSGRAALVSDCPSLEDTSRKILGWVPADFVAKAGQQQTFLLHTDNWRDSIPGIQNLADTFYIHEYDLQSKALFNYQGNTTCEGDDTEINFPVAVWNRHSNNLINIKGGNIPASDIRRMEAEHSQINIHFLFFDGDSPQANRFSNTLQNLKLKLFPENSYAFTATLISPDGNRYSSLTSGFAEWLNFISDATTHKERLPQADQAGLNPALQHILEAVGESAFSRNIFIILGSNQDLNIRKDIVRHIAKKSGSFLFVQTKRSTDKPYQDFILQAKSIQSYFSEAYVDFITNYIVDDNLVKPEFFQNVAMEDANIYLYDAPANSLSVGGIIFPKGRGMLQNTSLDLALDSLHSQIRQVDQTLLKSLHFYEHKIGTLRSSPTKGIEEILARSSLSDTLPLTNISRNSIQDTYYIRLSVPDSILTRYKNGYLFNASELENLLQRYRGLLPEFTDSIRKKEFRVLRRVYRKQRRSINKDFHRKVLKLNPTVADLFYYRTGIQANEELLQTLKIRRLKVRKCKKNGFHETYSVLVDKMKKLEDLYMQNEFETVDLSGDTYYFIPKQFLL</sequence>
<accession>A0AAW5N8I7</accession>
<feature type="domain" description="Type VI secretion system TssR-like second" evidence="3">
    <location>
        <begin position="168"/>
        <end position="246"/>
    </location>
</feature>
<dbReference type="EMBL" id="JANRHJ010000022">
    <property type="protein sequence ID" value="MCR8875186.1"/>
    <property type="molecule type" value="Genomic_DNA"/>
</dbReference>
<feature type="chain" id="PRO_5043958275" description="VWA domain-containing protein" evidence="1">
    <location>
        <begin position="20"/>
        <end position="778"/>
    </location>
</feature>
<organism evidence="5 6">
    <name type="scientific">Phocaeicola barnesiae</name>
    <dbReference type="NCBI Taxonomy" id="376804"/>
    <lineage>
        <taxon>Bacteria</taxon>
        <taxon>Pseudomonadati</taxon>
        <taxon>Bacteroidota</taxon>
        <taxon>Bacteroidia</taxon>
        <taxon>Bacteroidales</taxon>
        <taxon>Bacteroidaceae</taxon>
        <taxon>Phocaeicola</taxon>
    </lineage>
</organism>
<feature type="signal peptide" evidence="1">
    <location>
        <begin position="1"/>
        <end position="19"/>
    </location>
</feature>
<dbReference type="InterPro" id="IPR049360">
    <property type="entry name" value="T6SS_TssR-like_VWA"/>
</dbReference>
<keyword evidence="1" id="KW-0732">Signal</keyword>